<dbReference type="EMBL" id="AEQP01000003">
    <property type="protein sequence ID" value="EFV95488.1"/>
    <property type="molecule type" value="Genomic_DNA"/>
</dbReference>
<accession>E7RW05</accession>
<feature type="region of interest" description="Disordered" evidence="1">
    <location>
        <begin position="1"/>
        <end position="85"/>
    </location>
</feature>
<comment type="caution">
    <text evidence="2">The sequence shown here is derived from an EMBL/GenBank/DDBJ whole genome shotgun (WGS) entry which is preliminary data.</text>
</comment>
<evidence type="ECO:0000313" key="3">
    <source>
        <dbReference type="Proteomes" id="UP000011021"/>
    </source>
</evidence>
<evidence type="ECO:0000256" key="1">
    <source>
        <dbReference type="SAM" id="MobiDB-lite"/>
    </source>
</evidence>
<name>E7RW05_9BURK</name>
<dbReference type="AlphaFoldDB" id="E7RW05"/>
<protein>
    <submittedName>
        <fullName evidence="2">Uncharacterized protein</fullName>
    </submittedName>
</protein>
<sequence>MHSIHPGNPLFQIADKGIVPMSPPAIRPRPTIDQPRPLDGKPAGCRNRRIRRAASCRAEENSAPSPRPAPRQPHSFEPLGERCMK</sequence>
<gene>
    <name evidence="2" type="ORF">HMPREF0551_0976</name>
</gene>
<reference evidence="2 3" key="1">
    <citation type="submission" date="2010-12" db="EMBL/GenBank/DDBJ databases">
        <authorList>
            <person name="Muzny D."/>
            <person name="Qin X."/>
            <person name="Deng J."/>
            <person name="Jiang H."/>
            <person name="Liu Y."/>
            <person name="Qu J."/>
            <person name="Song X.-Z."/>
            <person name="Zhang L."/>
            <person name="Thornton R."/>
            <person name="Coyle M."/>
            <person name="Francisco L."/>
            <person name="Jackson L."/>
            <person name="Javaid M."/>
            <person name="Korchina V."/>
            <person name="Kovar C."/>
            <person name="Mata R."/>
            <person name="Mathew T."/>
            <person name="Ngo R."/>
            <person name="Nguyen L."/>
            <person name="Nguyen N."/>
            <person name="Okwuonu G."/>
            <person name="Ongeri F."/>
            <person name="Pham C."/>
            <person name="Simmons D."/>
            <person name="Wilczek-Boney K."/>
            <person name="Hale W."/>
            <person name="Jakkamsetti A."/>
            <person name="Pham P."/>
            <person name="Ruth R."/>
            <person name="San Lucas F."/>
            <person name="Warren J."/>
            <person name="Zhang J."/>
            <person name="Zhao Z."/>
            <person name="Zhou C."/>
            <person name="Zhu D."/>
            <person name="Lee S."/>
            <person name="Bess C."/>
            <person name="Blankenburg K."/>
            <person name="Forbes L."/>
            <person name="Fu Q."/>
            <person name="Gubbala S."/>
            <person name="Hirani K."/>
            <person name="Jayaseelan J.C."/>
            <person name="Lara F."/>
            <person name="Munidasa M."/>
            <person name="Palculict T."/>
            <person name="Patil S."/>
            <person name="Pu L.-L."/>
            <person name="Saada N."/>
            <person name="Tang L."/>
            <person name="Weissenberger G."/>
            <person name="Zhu Y."/>
            <person name="Hemphill L."/>
            <person name="Shang Y."/>
            <person name="Youmans B."/>
            <person name="Ayvaz T."/>
            <person name="Ross M."/>
            <person name="Santibanez J."/>
            <person name="Aqrawi P."/>
            <person name="Gross S."/>
            <person name="Joshi V."/>
            <person name="Fowler G."/>
            <person name="Nazareth L."/>
            <person name="Reid J."/>
            <person name="Worley K."/>
            <person name="Petrosino J."/>
            <person name="Highlander S."/>
            <person name="Gibbs R."/>
        </authorList>
    </citation>
    <scope>NUCLEOTIDE SEQUENCE [LARGE SCALE GENOMIC DNA]</scope>
    <source>
        <strain evidence="2 3">ATCC 51599</strain>
    </source>
</reference>
<proteinExistence type="predicted"/>
<evidence type="ECO:0000313" key="2">
    <source>
        <dbReference type="EMBL" id="EFV95488.1"/>
    </source>
</evidence>
<dbReference type="Proteomes" id="UP000011021">
    <property type="component" value="Unassembled WGS sequence"/>
</dbReference>
<keyword evidence="3" id="KW-1185">Reference proteome</keyword>
<organism evidence="2 3">
    <name type="scientific">Lautropia mirabilis ATCC 51599</name>
    <dbReference type="NCBI Taxonomy" id="887898"/>
    <lineage>
        <taxon>Bacteria</taxon>
        <taxon>Pseudomonadati</taxon>
        <taxon>Pseudomonadota</taxon>
        <taxon>Betaproteobacteria</taxon>
        <taxon>Burkholderiales</taxon>
        <taxon>Burkholderiaceae</taxon>
        <taxon>Lautropia</taxon>
    </lineage>
</organism>
<dbReference type="HOGENOM" id="CLU_2508629_0_0_4"/>